<proteinExistence type="predicted"/>
<organism evidence="1 2">
    <name type="scientific">Inconstantimicrobium porci</name>
    <dbReference type="NCBI Taxonomy" id="2652291"/>
    <lineage>
        <taxon>Bacteria</taxon>
        <taxon>Bacillati</taxon>
        <taxon>Bacillota</taxon>
        <taxon>Clostridia</taxon>
        <taxon>Eubacteriales</taxon>
        <taxon>Clostridiaceae</taxon>
        <taxon>Inconstantimicrobium</taxon>
    </lineage>
</organism>
<accession>A0A7X2MX75</accession>
<dbReference type="EMBL" id="VULX01000004">
    <property type="protein sequence ID" value="MSR90741.1"/>
    <property type="molecule type" value="Genomic_DNA"/>
</dbReference>
<dbReference type="RefSeq" id="WP_154530622.1">
    <property type="nucleotide sequence ID" value="NZ_VULX01000004.1"/>
</dbReference>
<evidence type="ECO:0000313" key="1">
    <source>
        <dbReference type="EMBL" id="MSR90741.1"/>
    </source>
</evidence>
<name>A0A7X2MX75_9CLOT</name>
<evidence type="ECO:0000313" key="2">
    <source>
        <dbReference type="Proteomes" id="UP000460287"/>
    </source>
</evidence>
<dbReference type="Proteomes" id="UP000460287">
    <property type="component" value="Unassembled WGS sequence"/>
</dbReference>
<reference evidence="1 2" key="1">
    <citation type="submission" date="2019-08" db="EMBL/GenBank/DDBJ databases">
        <title>In-depth cultivation of the pig gut microbiome towards novel bacterial diversity and tailored functional studies.</title>
        <authorList>
            <person name="Wylensek D."/>
            <person name="Hitch T.C.A."/>
            <person name="Clavel T."/>
        </authorList>
    </citation>
    <scope>NUCLEOTIDE SEQUENCE [LARGE SCALE GENOMIC DNA]</scope>
    <source>
        <strain evidence="1 2">WCA-383-APC-5B</strain>
    </source>
</reference>
<gene>
    <name evidence="1" type="ORF">FYJ33_04725</name>
</gene>
<dbReference type="AlphaFoldDB" id="A0A7X2MX75"/>
<keyword evidence="2" id="KW-1185">Reference proteome</keyword>
<protein>
    <submittedName>
        <fullName evidence="1">Uncharacterized protein</fullName>
    </submittedName>
</protein>
<comment type="caution">
    <text evidence="1">The sequence shown here is derived from an EMBL/GenBank/DDBJ whole genome shotgun (WGS) entry which is preliminary data.</text>
</comment>
<sequence length="237" mass="27875">MEVERVTDDDFKYLKFKESSIHNTAFIAKENDVVMGIFEYSIFNTVTQILNISFHHCIEDKSKLFAAFINELFYWNPYITEIIAGDDIISSSILYNYGFKKYKRWIYKNKRATSIVKLNINSIIPEQLTVNIEKVKNAASWIKSPKDIIVGFIYINGLPVVIDGYSRLTVAYLKKLDYVYGYEDKPADSMMKFYKECLRWCREAGINSIKDLSERLVSPEEHQKIWVERCSEYFQTH</sequence>